<dbReference type="InterPro" id="IPR036812">
    <property type="entry name" value="NAD(P)_OxRdtase_dom_sf"/>
</dbReference>
<dbReference type="SUPFAM" id="SSF51430">
    <property type="entry name" value="NAD(P)-linked oxidoreductase"/>
    <property type="match status" value="1"/>
</dbReference>
<dbReference type="InterPro" id="IPR023210">
    <property type="entry name" value="NADP_OxRdtase_dom"/>
</dbReference>
<dbReference type="Gene3D" id="3.20.20.100">
    <property type="entry name" value="NADP-dependent oxidoreductase domain"/>
    <property type="match status" value="1"/>
</dbReference>
<dbReference type="PANTHER" id="PTHR43638">
    <property type="entry name" value="OXIDOREDUCTASE, ALDO/KETO REDUCTASE FAMILY PROTEIN"/>
    <property type="match status" value="1"/>
</dbReference>
<organism evidence="2 3">
    <name type="scientific">Amycolatopsis samaneae</name>
    <dbReference type="NCBI Taxonomy" id="664691"/>
    <lineage>
        <taxon>Bacteria</taxon>
        <taxon>Bacillati</taxon>
        <taxon>Actinomycetota</taxon>
        <taxon>Actinomycetes</taxon>
        <taxon>Pseudonocardiales</taxon>
        <taxon>Pseudonocardiaceae</taxon>
        <taxon>Amycolatopsis</taxon>
    </lineage>
</organism>
<sequence>MPFFAVASGQAATDERVEAVARHHGVTAAQIRLAWTLRRSPNVLAIPGTGDIGHLDQNIAAGGVKLSEEDLRSIEGLDSASET</sequence>
<keyword evidence="3" id="KW-1185">Reference proteome</keyword>
<evidence type="ECO:0000313" key="2">
    <source>
        <dbReference type="EMBL" id="MFD2460405.1"/>
    </source>
</evidence>
<proteinExistence type="predicted"/>
<evidence type="ECO:0000313" key="3">
    <source>
        <dbReference type="Proteomes" id="UP001597419"/>
    </source>
</evidence>
<accession>A0ABW5GHT6</accession>
<feature type="domain" description="NADP-dependent oxidoreductase" evidence="1">
    <location>
        <begin position="11"/>
        <end position="77"/>
    </location>
</feature>
<protein>
    <submittedName>
        <fullName evidence="2">Aldo/keto reductase</fullName>
    </submittedName>
</protein>
<gene>
    <name evidence="2" type="ORF">ACFSYJ_17485</name>
</gene>
<comment type="caution">
    <text evidence="2">The sequence shown here is derived from an EMBL/GenBank/DDBJ whole genome shotgun (WGS) entry which is preliminary data.</text>
</comment>
<dbReference type="EMBL" id="JBHUKU010000008">
    <property type="protein sequence ID" value="MFD2460405.1"/>
    <property type="molecule type" value="Genomic_DNA"/>
</dbReference>
<dbReference type="RefSeq" id="WP_345397714.1">
    <property type="nucleotide sequence ID" value="NZ_BAABHG010000009.1"/>
</dbReference>
<dbReference type="Pfam" id="PF00248">
    <property type="entry name" value="Aldo_ket_red"/>
    <property type="match status" value="1"/>
</dbReference>
<evidence type="ECO:0000259" key="1">
    <source>
        <dbReference type="Pfam" id="PF00248"/>
    </source>
</evidence>
<dbReference type="PANTHER" id="PTHR43638:SF3">
    <property type="entry name" value="ALDEHYDE REDUCTASE"/>
    <property type="match status" value="1"/>
</dbReference>
<dbReference type="Proteomes" id="UP001597419">
    <property type="component" value="Unassembled WGS sequence"/>
</dbReference>
<name>A0ABW5GHT6_9PSEU</name>
<reference evidence="3" key="1">
    <citation type="journal article" date="2019" name="Int. J. Syst. Evol. Microbiol.">
        <title>The Global Catalogue of Microorganisms (GCM) 10K type strain sequencing project: providing services to taxonomists for standard genome sequencing and annotation.</title>
        <authorList>
            <consortium name="The Broad Institute Genomics Platform"/>
            <consortium name="The Broad Institute Genome Sequencing Center for Infectious Disease"/>
            <person name="Wu L."/>
            <person name="Ma J."/>
        </authorList>
    </citation>
    <scope>NUCLEOTIDE SEQUENCE [LARGE SCALE GENOMIC DNA]</scope>
    <source>
        <strain evidence="3">CGMCC 4.7643</strain>
    </source>
</reference>